<evidence type="ECO:0000313" key="5">
    <source>
        <dbReference type="EMBL" id="NMP32514.1"/>
    </source>
</evidence>
<dbReference type="EMBL" id="JABBXH010000004">
    <property type="protein sequence ID" value="NMP32514.1"/>
    <property type="molecule type" value="Genomic_DNA"/>
</dbReference>
<dbReference type="RefSeq" id="WP_169075841.1">
    <property type="nucleotide sequence ID" value="NZ_JABBXH010000004.1"/>
</dbReference>
<dbReference type="InterPro" id="IPR001638">
    <property type="entry name" value="Solute-binding_3/MltF_N"/>
</dbReference>
<comment type="caution">
    <text evidence="5">The sequence shown here is derived from an EMBL/GenBank/DDBJ whole genome shotgun (WGS) entry which is preliminary data.</text>
</comment>
<proteinExistence type="inferred from homology"/>
<dbReference type="PANTHER" id="PTHR35936">
    <property type="entry name" value="MEMBRANE-BOUND LYTIC MUREIN TRANSGLYCOSYLASE F"/>
    <property type="match status" value="1"/>
</dbReference>
<name>A0A7Y0LDE8_9GAMM</name>
<dbReference type="PANTHER" id="PTHR35936:SF6">
    <property type="entry name" value="AMINO ACID ABC TRANSPORTER SUBSTRATE-BINDING PAAT FAMILY PROTEIN"/>
    <property type="match status" value="1"/>
</dbReference>
<dbReference type="SUPFAM" id="SSF53850">
    <property type="entry name" value="Periplasmic binding protein-like II"/>
    <property type="match status" value="1"/>
</dbReference>
<reference evidence="5 6" key="1">
    <citation type="submission" date="2020-04" db="EMBL/GenBank/DDBJ databases">
        <title>Thalassotalea sp. M1531, isolated from the surface of marine red alga.</title>
        <authorList>
            <person name="Pang L."/>
            <person name="Lu D.-C."/>
        </authorList>
    </citation>
    <scope>NUCLEOTIDE SEQUENCE [LARGE SCALE GENOMIC DNA]</scope>
    <source>
        <strain evidence="5 6">M1531</strain>
    </source>
</reference>
<dbReference type="Gene3D" id="3.40.190.10">
    <property type="entry name" value="Periplasmic binding protein-like II"/>
    <property type="match status" value="2"/>
</dbReference>
<evidence type="ECO:0000259" key="4">
    <source>
        <dbReference type="SMART" id="SM00062"/>
    </source>
</evidence>
<gene>
    <name evidence="5" type="ORF">HII17_13170</name>
</gene>
<protein>
    <submittedName>
        <fullName evidence="5">Amino acid ABC transporter substrate-binding protein</fullName>
    </submittedName>
</protein>
<dbReference type="Proteomes" id="UP000568664">
    <property type="component" value="Unassembled WGS sequence"/>
</dbReference>
<keyword evidence="2 3" id="KW-0732">Signal</keyword>
<comment type="similarity">
    <text evidence="1">Belongs to the bacterial solute-binding protein 3 family.</text>
</comment>
<feature type="domain" description="Solute-binding protein family 3/N-terminal" evidence="4">
    <location>
        <begin position="24"/>
        <end position="247"/>
    </location>
</feature>
<dbReference type="SMART" id="SM00062">
    <property type="entry name" value="PBPb"/>
    <property type="match status" value="1"/>
</dbReference>
<accession>A0A7Y0LDE8</accession>
<feature type="signal peptide" evidence="3">
    <location>
        <begin position="1"/>
        <end position="19"/>
    </location>
</feature>
<organism evidence="5 6">
    <name type="scientific">Thalassotalea algicola</name>
    <dbReference type="NCBI Taxonomy" id="2716224"/>
    <lineage>
        <taxon>Bacteria</taxon>
        <taxon>Pseudomonadati</taxon>
        <taxon>Pseudomonadota</taxon>
        <taxon>Gammaproteobacteria</taxon>
        <taxon>Alteromonadales</taxon>
        <taxon>Colwelliaceae</taxon>
        <taxon>Thalassotalea</taxon>
    </lineage>
</organism>
<evidence type="ECO:0000256" key="1">
    <source>
        <dbReference type="ARBA" id="ARBA00010333"/>
    </source>
</evidence>
<evidence type="ECO:0000313" key="6">
    <source>
        <dbReference type="Proteomes" id="UP000568664"/>
    </source>
</evidence>
<dbReference type="AlphaFoldDB" id="A0A7Y0LDE8"/>
<keyword evidence="6" id="KW-1185">Reference proteome</keyword>
<evidence type="ECO:0000256" key="2">
    <source>
        <dbReference type="ARBA" id="ARBA00022729"/>
    </source>
</evidence>
<dbReference type="Pfam" id="PF00497">
    <property type="entry name" value="SBP_bac_3"/>
    <property type="match status" value="1"/>
</dbReference>
<sequence length="255" mass="28767">MRNAMLSCFVVLFSVKGLAATGKTLTVGFGAHNSPPYALIKGEVNTGGVIADIIGEISDSLDINSRFVFVPRKRIEKYLLDGTIDFYLISNPKWISHNALIWTIPIFKEKNVIVVKKESKDYETLEDLHQKTVGTIRGFVYPSLTEAFDTQYISRTDVRSLKLNFERLSKGWIDGFIDSDILIDYVFKEHNYDDDFKVASYLVSEHLIYGVLSPKSDISIEEINNALDKLITEGVISAILSKYRINESGIAKKKK</sequence>
<evidence type="ECO:0000256" key="3">
    <source>
        <dbReference type="SAM" id="SignalP"/>
    </source>
</evidence>
<feature type="chain" id="PRO_5031207814" evidence="3">
    <location>
        <begin position="20"/>
        <end position="255"/>
    </location>
</feature>